<proteinExistence type="predicted"/>
<name>A0ABY8WF72_9ACTN</name>
<gene>
    <name evidence="1" type="ORF">ACTOB_008710</name>
</gene>
<protein>
    <submittedName>
        <fullName evidence="1">DUF4192 domain-containing protein</fullName>
    </submittedName>
</protein>
<accession>A0ABY8WF72</accession>
<reference evidence="1 2" key="1">
    <citation type="submission" date="2023-06" db="EMBL/GenBank/DDBJ databases">
        <authorList>
            <person name="Yushchuk O."/>
            <person name="Binda E."/>
            <person name="Ruckert-Reed C."/>
            <person name="Fedorenko V."/>
            <person name="Kalinowski J."/>
            <person name="Marinelli F."/>
        </authorList>
    </citation>
    <scope>NUCLEOTIDE SEQUENCE [LARGE SCALE GENOMIC DNA]</scope>
    <source>
        <strain evidence="1 2">NRRL 3884</strain>
    </source>
</reference>
<sequence>MTSDCSLVIRTPAELIAMVPFVMGYHPSDSLAIVGLRGDRLEFAVCHDLPPPRATDATAQELAAGVADAVARQRVRGAVVVGYGPLKRVTPAALRCAEALRRREVTVLDVLRVAGGHWWSYLCGSADCCPAEGRPCLPGDSVIAAEATFRGQVALPSRAELTAQVAAVGGAERAEMVRATERARRRFGGLLTGDQPARHYERLVRQQGQDAVRAAERCYRSGGRLGPDEIAWLGVLLTDRAVEDFALDRVVPREEWRIRLWTDVLRRVEPPYVAPVACLLGYTAWCAGRGALARVAVDRALAVEPAHQLAGLLHEVLGFGLPPHLVLRGRQRPGRGRRRR</sequence>
<organism evidence="1 2">
    <name type="scientific">Actinoplanes oblitus</name>
    <dbReference type="NCBI Taxonomy" id="3040509"/>
    <lineage>
        <taxon>Bacteria</taxon>
        <taxon>Bacillati</taxon>
        <taxon>Actinomycetota</taxon>
        <taxon>Actinomycetes</taxon>
        <taxon>Micromonosporales</taxon>
        <taxon>Micromonosporaceae</taxon>
        <taxon>Actinoplanes</taxon>
    </lineage>
</organism>
<keyword evidence="2" id="KW-1185">Reference proteome</keyword>
<dbReference type="Proteomes" id="UP001240150">
    <property type="component" value="Chromosome"/>
</dbReference>
<evidence type="ECO:0000313" key="2">
    <source>
        <dbReference type="Proteomes" id="UP001240150"/>
    </source>
</evidence>
<dbReference type="RefSeq" id="WP_284917786.1">
    <property type="nucleotide sequence ID" value="NZ_CP126980.1"/>
</dbReference>
<dbReference type="EMBL" id="CP126980">
    <property type="protein sequence ID" value="WIM96506.1"/>
    <property type="molecule type" value="Genomic_DNA"/>
</dbReference>
<dbReference type="InterPro" id="IPR025447">
    <property type="entry name" value="DUF4192"/>
</dbReference>
<dbReference type="Pfam" id="PF13830">
    <property type="entry name" value="DUF4192"/>
    <property type="match status" value="1"/>
</dbReference>
<evidence type="ECO:0000313" key="1">
    <source>
        <dbReference type="EMBL" id="WIM96506.1"/>
    </source>
</evidence>